<keyword evidence="7" id="KW-1185">Reference proteome</keyword>
<dbReference type="SMART" id="SM00829">
    <property type="entry name" value="PKS_ER"/>
    <property type="match status" value="1"/>
</dbReference>
<dbReference type="GO" id="GO:0004022">
    <property type="term" value="F:alcohol dehydrogenase (NAD+) activity"/>
    <property type="evidence" value="ECO:0007669"/>
    <property type="project" value="UniProtKB-EC"/>
</dbReference>
<reference evidence="7" key="1">
    <citation type="submission" date="2015-09" db="EMBL/GenBank/DDBJ databases">
        <authorList>
            <person name="Rodrigo-Torres Lidia"/>
            <person name="Arahal R.David."/>
        </authorList>
    </citation>
    <scope>NUCLEOTIDE SEQUENCE [LARGE SCALE GENOMIC DNA]</scope>
    <source>
        <strain evidence="7">CECT 7735</strain>
    </source>
</reference>
<gene>
    <name evidence="6" type="primary">adhT</name>
    <name evidence="6" type="ORF">PH7735_01107</name>
</gene>
<dbReference type="SUPFAM" id="SSF50129">
    <property type="entry name" value="GroES-like"/>
    <property type="match status" value="1"/>
</dbReference>
<dbReference type="GO" id="GO:0008270">
    <property type="term" value="F:zinc ion binding"/>
    <property type="evidence" value="ECO:0007669"/>
    <property type="project" value="InterPro"/>
</dbReference>
<feature type="domain" description="Enoyl reductase (ER)" evidence="5">
    <location>
        <begin position="4"/>
        <end position="344"/>
    </location>
</feature>
<dbReference type="PANTHER" id="PTHR43401">
    <property type="entry name" value="L-THREONINE 3-DEHYDROGENASE"/>
    <property type="match status" value="1"/>
</dbReference>
<dbReference type="InterPro" id="IPR050129">
    <property type="entry name" value="Zn_alcohol_dh"/>
</dbReference>
<comment type="cofactor">
    <cofactor evidence="4">
        <name>Zn(2+)</name>
        <dbReference type="ChEBI" id="CHEBI:29105"/>
    </cofactor>
</comment>
<evidence type="ECO:0000256" key="3">
    <source>
        <dbReference type="ARBA" id="ARBA00023002"/>
    </source>
</evidence>
<dbReference type="PROSITE" id="PS00059">
    <property type="entry name" value="ADH_ZINC"/>
    <property type="match status" value="1"/>
</dbReference>
<dbReference type="Pfam" id="PF08240">
    <property type="entry name" value="ADH_N"/>
    <property type="match status" value="1"/>
</dbReference>
<evidence type="ECO:0000256" key="4">
    <source>
        <dbReference type="RuleBase" id="RU361277"/>
    </source>
</evidence>
<protein>
    <submittedName>
        <fullName evidence="6">Alcohol dehydrogenase</fullName>
        <ecNumber evidence="6">1.1.1.1</ecNumber>
    </submittedName>
</protein>
<dbReference type="InterPro" id="IPR013149">
    <property type="entry name" value="ADH-like_C"/>
</dbReference>
<dbReference type="STRING" id="1715693.PH7735_01107"/>
<dbReference type="Pfam" id="PF00107">
    <property type="entry name" value="ADH_zinc_N"/>
    <property type="match status" value="1"/>
</dbReference>
<dbReference type="InterPro" id="IPR013154">
    <property type="entry name" value="ADH-like_N"/>
</dbReference>
<proteinExistence type="inferred from homology"/>
<dbReference type="InterPro" id="IPR020843">
    <property type="entry name" value="ER"/>
</dbReference>
<dbReference type="PANTHER" id="PTHR43401:SF5">
    <property type="entry name" value="ALCOHOL DEHYDROGENASE-RELATED"/>
    <property type="match status" value="1"/>
</dbReference>
<dbReference type="SUPFAM" id="SSF51735">
    <property type="entry name" value="NAD(P)-binding Rossmann-fold domains"/>
    <property type="match status" value="1"/>
</dbReference>
<dbReference type="InterPro" id="IPR011032">
    <property type="entry name" value="GroES-like_sf"/>
</dbReference>
<evidence type="ECO:0000313" key="6">
    <source>
        <dbReference type="EMBL" id="CUJ89609.1"/>
    </source>
</evidence>
<dbReference type="AlphaFoldDB" id="A0A0P1I4G3"/>
<keyword evidence="1 4" id="KW-0479">Metal-binding</keyword>
<dbReference type="EC" id="1.1.1.1" evidence="6"/>
<accession>A0A0P1I4G3</accession>
<evidence type="ECO:0000259" key="5">
    <source>
        <dbReference type="SMART" id="SM00829"/>
    </source>
</evidence>
<dbReference type="InterPro" id="IPR036291">
    <property type="entry name" value="NAD(P)-bd_dom_sf"/>
</dbReference>
<comment type="similarity">
    <text evidence="4">Belongs to the zinc-containing alcohol dehydrogenase family.</text>
</comment>
<dbReference type="GeneID" id="83880170"/>
<dbReference type="Proteomes" id="UP000051870">
    <property type="component" value="Unassembled WGS sequence"/>
</dbReference>
<keyword evidence="3 6" id="KW-0560">Oxidoreductase</keyword>
<evidence type="ECO:0000256" key="1">
    <source>
        <dbReference type="ARBA" id="ARBA00022723"/>
    </source>
</evidence>
<sequence length="349" mass="36598">MKAALLETYRAEPKLANVPDPACPRDGVIVGVRACGVCRSDHHAWQGADPDVELPHVMGHEFSGEVIEVGADCHRFQVGDRVTAPFILGCGHCPDCQTGQPTVCNKQQVIGFSFWGAFAEAVAIPHADYNLVRLPEAVSFEDAAGMGCRVTTAWRALTDRAGLKPGEWVVVHGCGGVGLSAILIAAALGARILAVDVSEDALTQARLMGANETLNASGIGDVGAVVRDMTEGGAHVSLDALGVSATFDNTLRSLRKLGRHIQVGMPVGDHAAVTLPLLELVYARQLSLHGMRGLGATGFPALFDMISAGRLNLGGLVTRSLSLSQLGNALREMDGTQPAGVTVINRMTV</sequence>
<dbReference type="Gene3D" id="3.90.180.10">
    <property type="entry name" value="Medium-chain alcohol dehydrogenases, catalytic domain"/>
    <property type="match status" value="1"/>
</dbReference>
<evidence type="ECO:0000256" key="2">
    <source>
        <dbReference type="ARBA" id="ARBA00022833"/>
    </source>
</evidence>
<dbReference type="EMBL" id="CYTW01000001">
    <property type="protein sequence ID" value="CUJ89609.1"/>
    <property type="molecule type" value="Genomic_DNA"/>
</dbReference>
<dbReference type="RefSeq" id="WP_058311157.1">
    <property type="nucleotide sequence ID" value="NZ_CYTW01000001.1"/>
</dbReference>
<dbReference type="InterPro" id="IPR002328">
    <property type="entry name" value="ADH_Zn_CS"/>
</dbReference>
<organism evidence="6 7">
    <name type="scientific">Shimia thalassica</name>
    <dbReference type="NCBI Taxonomy" id="1715693"/>
    <lineage>
        <taxon>Bacteria</taxon>
        <taxon>Pseudomonadati</taxon>
        <taxon>Pseudomonadota</taxon>
        <taxon>Alphaproteobacteria</taxon>
        <taxon>Rhodobacterales</taxon>
        <taxon>Roseobacteraceae</taxon>
    </lineage>
</organism>
<name>A0A0P1I4G3_9RHOB</name>
<keyword evidence="2 4" id="KW-0862">Zinc</keyword>
<evidence type="ECO:0000313" key="7">
    <source>
        <dbReference type="Proteomes" id="UP000051870"/>
    </source>
</evidence>